<evidence type="ECO:0008006" key="3">
    <source>
        <dbReference type="Google" id="ProtNLM"/>
    </source>
</evidence>
<protein>
    <recommendedName>
        <fullName evidence="3">Polysaccharide deacetylase</fullName>
    </recommendedName>
</protein>
<dbReference type="Proteomes" id="UP000287188">
    <property type="component" value="Unassembled WGS sequence"/>
</dbReference>
<dbReference type="EMBL" id="BIFS01000001">
    <property type="protein sequence ID" value="GCE20952.1"/>
    <property type="molecule type" value="Genomic_DNA"/>
</dbReference>
<name>A0A402APC9_9CHLR</name>
<dbReference type="RefSeq" id="WP_126552530.1">
    <property type="nucleotide sequence ID" value="NZ_BIFS01000001.1"/>
</dbReference>
<gene>
    <name evidence="1" type="ORF">KDK_47520</name>
</gene>
<dbReference type="OrthoDB" id="9788208at2"/>
<evidence type="ECO:0000313" key="1">
    <source>
        <dbReference type="EMBL" id="GCE20952.1"/>
    </source>
</evidence>
<dbReference type="AlphaFoldDB" id="A0A402APC9"/>
<comment type="caution">
    <text evidence="1">The sequence shown here is derived from an EMBL/GenBank/DDBJ whole genome shotgun (WGS) entry which is preliminary data.</text>
</comment>
<accession>A0A402APC9</accession>
<evidence type="ECO:0000313" key="2">
    <source>
        <dbReference type="Proteomes" id="UP000287188"/>
    </source>
</evidence>
<sequence>MHTFSLAAYRDLLLNLKEAGYDFAFYEESEQRLAAKKPFVILRHDVDISLRAALEMAQVEHDLGLRAVYFVLFRSPFYNLLSRQNAEIMQQLHNYGHQLALHVDLAAYDEHCEKALLEIELLSKFFPFVNTGVATLHSPVQIENLPIELFQPLNAVYGLTLRKGEIAYISDSTGRWRYGHPLDSEAFFTRKPIQLLTHPIWWVQEGETATAKLEAWFYQDYLHTSELAKTFLPKLYKAQQR</sequence>
<proteinExistence type="predicted"/>
<organism evidence="1 2">
    <name type="scientific">Dictyobacter kobayashii</name>
    <dbReference type="NCBI Taxonomy" id="2014872"/>
    <lineage>
        <taxon>Bacteria</taxon>
        <taxon>Bacillati</taxon>
        <taxon>Chloroflexota</taxon>
        <taxon>Ktedonobacteria</taxon>
        <taxon>Ktedonobacterales</taxon>
        <taxon>Dictyobacteraceae</taxon>
        <taxon>Dictyobacter</taxon>
    </lineage>
</organism>
<reference evidence="2" key="1">
    <citation type="submission" date="2018-12" db="EMBL/GenBank/DDBJ databases">
        <title>Tengunoibacter tsumagoiensis gen. nov., sp. nov., Dictyobacter kobayashii sp. nov., D. alpinus sp. nov., and D. joshuensis sp. nov. and description of Dictyobacteraceae fam. nov. within the order Ktedonobacterales isolated from Tengu-no-mugimeshi.</title>
        <authorList>
            <person name="Wang C.M."/>
            <person name="Zheng Y."/>
            <person name="Sakai Y."/>
            <person name="Toyoda A."/>
            <person name="Minakuchi Y."/>
            <person name="Abe K."/>
            <person name="Yokota A."/>
            <person name="Yabe S."/>
        </authorList>
    </citation>
    <scope>NUCLEOTIDE SEQUENCE [LARGE SCALE GENOMIC DNA]</scope>
    <source>
        <strain evidence="2">Uno11</strain>
    </source>
</reference>
<keyword evidence="2" id="KW-1185">Reference proteome</keyword>